<dbReference type="EMBL" id="JAESDN010000005">
    <property type="protein sequence ID" value="KAG7049923.1"/>
    <property type="molecule type" value="Genomic_DNA"/>
</dbReference>
<accession>A0A9P7UC12</accession>
<comment type="caution">
    <text evidence="1">The sequence shown here is derived from an EMBL/GenBank/DDBJ whole genome shotgun (WGS) entry which is preliminary data.</text>
</comment>
<name>A0A9P7UC12_9PEZI</name>
<organism evidence="1 2">
    <name type="scientific">Colletotrichum scovillei</name>
    <dbReference type="NCBI Taxonomy" id="1209932"/>
    <lineage>
        <taxon>Eukaryota</taxon>
        <taxon>Fungi</taxon>
        <taxon>Dikarya</taxon>
        <taxon>Ascomycota</taxon>
        <taxon>Pezizomycotina</taxon>
        <taxon>Sordariomycetes</taxon>
        <taxon>Hypocreomycetidae</taxon>
        <taxon>Glomerellales</taxon>
        <taxon>Glomerellaceae</taxon>
        <taxon>Colletotrichum</taxon>
        <taxon>Colletotrichum acutatum species complex</taxon>
    </lineage>
</organism>
<sequence length="250" mass="29176">MKNEKELMEDDVIESMLILFDIAHGGENHFVPEKTLPLQLQNLVIHAKRYDLIDILYPHFERWVPKDEDRWNIPKAELVEMFAWAAWEIKEWEITEWEIKKWDMEQAEIEYREIKQAKVKARKIKARGIYHEMVNHLGFICKVDGEGNILRAERKEPMKVSYLNHTEVPEHTAEVRRQGLKFAFEALRNVLKPDLPGRKGCLAIDKGRKGGPLCPRVATSIMDDASKEGFNHAIGIPGFDVMTFVILFKR</sequence>
<reference evidence="1" key="1">
    <citation type="submission" date="2021-05" db="EMBL/GenBank/DDBJ databases">
        <title>Comparative genomics of three Colletotrichum scovillei strains and genetic complementation revealed genes involved fungal growth and virulence on chili pepper.</title>
        <authorList>
            <person name="Hsieh D.-K."/>
            <person name="Chuang S.-C."/>
            <person name="Chen C.-Y."/>
            <person name="Chao Y.-T."/>
            <person name="Lu M.-Y.J."/>
            <person name="Lee M.-H."/>
            <person name="Shih M.-C."/>
        </authorList>
    </citation>
    <scope>NUCLEOTIDE SEQUENCE</scope>
    <source>
        <strain evidence="1">Coll-153</strain>
    </source>
</reference>
<dbReference type="Proteomes" id="UP000699042">
    <property type="component" value="Unassembled WGS sequence"/>
</dbReference>
<protein>
    <submittedName>
        <fullName evidence="1">Uncharacterized protein</fullName>
    </submittedName>
</protein>
<evidence type="ECO:0000313" key="1">
    <source>
        <dbReference type="EMBL" id="KAG7049923.1"/>
    </source>
</evidence>
<evidence type="ECO:0000313" key="2">
    <source>
        <dbReference type="Proteomes" id="UP000699042"/>
    </source>
</evidence>
<gene>
    <name evidence="1" type="ORF">JMJ77_012681</name>
</gene>
<dbReference type="AlphaFoldDB" id="A0A9P7UC12"/>
<keyword evidence="2" id="KW-1185">Reference proteome</keyword>
<proteinExistence type="predicted"/>